<keyword evidence="2" id="KW-1160">Virus entry into host cell</keyword>
<evidence type="ECO:0000256" key="3">
    <source>
        <dbReference type="ARBA" id="ARBA00023219"/>
    </source>
</evidence>
<keyword evidence="1" id="KW-1188">Viral release from host cell</keyword>
<evidence type="ECO:0000256" key="2">
    <source>
        <dbReference type="ARBA" id="ARBA00023009"/>
    </source>
</evidence>
<keyword evidence="2" id="KW-1162">Viral penetration into host cytoplasm</keyword>
<sequence length="394" mass="43668">MKVKPQRRSAASDQSCLQWLVSNSDTLAVTGYRRLVDSPDVLAAVGGLADIVSNATIQLFRNAENGDIRVRNELSRFVDIYPWRYGGRKDWVEWIVETMLLSPCGSAFVLPQTQGGLLVDLTPMPGATVASADGGLTYFVTWRGKVYDHADVLHFKYRPDPDQPWLGLGLRASLRDVTGNLRQASATKKGFMSDKWKPSVIVKVDGLSDEFSDEAGRKRLMSEYLQNSEAGAPWIIPAELMDIQQVKPLSLSDLALKDGVELDKREVAAIVGVTPYMLGVGNYSDADHNHMIRTTATSIANIICSELTRKLLLSPDWYFKMSVRRLYSYTLKDLADVSTGLYVKGIMSGNESRDWLDLSPVDGLDERVILENYIPANMIGNQKKLEQGGEGNGE</sequence>
<dbReference type="InterPro" id="IPR006427">
    <property type="entry name" value="Portal_HK97"/>
</dbReference>
<keyword evidence="3" id="KW-0231">Viral genome packaging</keyword>
<organism evidence="4">
    <name type="scientific">Myoviridae sp. ct3O52</name>
    <dbReference type="NCBI Taxonomy" id="2826607"/>
    <lineage>
        <taxon>Viruses</taxon>
        <taxon>Duplodnaviria</taxon>
        <taxon>Heunggongvirae</taxon>
        <taxon>Uroviricota</taxon>
        <taxon>Caudoviricetes</taxon>
    </lineage>
</organism>
<keyword evidence="2" id="KW-1171">Viral genome ejection through host cell envelope</keyword>
<dbReference type="InterPro" id="IPR006944">
    <property type="entry name" value="Phage/GTA_portal"/>
</dbReference>
<evidence type="ECO:0000313" key="4">
    <source>
        <dbReference type="EMBL" id="DAD77226.1"/>
    </source>
</evidence>
<dbReference type="NCBIfam" id="TIGR01537">
    <property type="entry name" value="portal_HK97"/>
    <property type="match status" value="1"/>
</dbReference>
<name>A0A8S5M4S3_9CAUD</name>
<protein>
    <submittedName>
        <fullName evidence="4">Portal protein</fullName>
    </submittedName>
</protein>
<dbReference type="Pfam" id="PF04860">
    <property type="entry name" value="Phage_portal"/>
    <property type="match status" value="1"/>
</dbReference>
<proteinExistence type="predicted"/>
<keyword evidence="1" id="KW-0118">Viral capsid assembly</keyword>
<accession>A0A8S5M4S3</accession>
<evidence type="ECO:0000256" key="1">
    <source>
        <dbReference type="ARBA" id="ARBA00022950"/>
    </source>
</evidence>
<dbReference type="EMBL" id="BK014820">
    <property type="protein sequence ID" value="DAD77226.1"/>
    <property type="molecule type" value="Genomic_DNA"/>
</dbReference>
<reference evidence="4" key="1">
    <citation type="journal article" date="2021" name="Proc. Natl. Acad. Sci. U.S.A.">
        <title>A Catalog of Tens of Thousands of Viruses from Human Metagenomes Reveals Hidden Associations with Chronic Diseases.</title>
        <authorList>
            <person name="Tisza M.J."/>
            <person name="Buck C.B."/>
        </authorList>
    </citation>
    <scope>NUCLEOTIDE SEQUENCE</scope>
    <source>
        <strain evidence="4">Ct3O52</strain>
    </source>
</reference>